<accession>A0AAU8J9Z1</accession>
<gene>
    <name evidence="2" type="ORF">ABWT76_004312</name>
</gene>
<dbReference type="InterPro" id="IPR000073">
    <property type="entry name" value="AB_hydrolase_1"/>
</dbReference>
<dbReference type="AlphaFoldDB" id="A0AAU8J9Z1"/>
<evidence type="ECO:0000313" key="2">
    <source>
        <dbReference type="EMBL" id="XCM35620.1"/>
    </source>
</evidence>
<protein>
    <submittedName>
        <fullName evidence="2">Alpha/beta hydrolase</fullName>
    </submittedName>
</protein>
<organism evidence="2">
    <name type="scientific">Planktothricoides raciborskii GIHE-MW2</name>
    <dbReference type="NCBI Taxonomy" id="2792601"/>
    <lineage>
        <taxon>Bacteria</taxon>
        <taxon>Bacillati</taxon>
        <taxon>Cyanobacteriota</taxon>
        <taxon>Cyanophyceae</taxon>
        <taxon>Oscillatoriophycideae</taxon>
        <taxon>Oscillatoriales</taxon>
        <taxon>Oscillatoriaceae</taxon>
        <taxon>Planktothricoides</taxon>
    </lineage>
</organism>
<name>A0AAU8J9Z1_9CYAN</name>
<dbReference type="PRINTS" id="PR00111">
    <property type="entry name" value="ABHYDROLASE"/>
</dbReference>
<reference evidence="2" key="1">
    <citation type="submission" date="2024-07" db="EMBL/GenBank/DDBJ databases">
        <authorList>
            <person name="Kim Y.J."/>
            <person name="Jeong J.Y."/>
        </authorList>
    </citation>
    <scope>NUCLEOTIDE SEQUENCE</scope>
    <source>
        <strain evidence="2">GIHE-MW2</strain>
    </source>
</reference>
<dbReference type="SUPFAM" id="SSF53474">
    <property type="entry name" value="alpha/beta-Hydrolases"/>
    <property type="match status" value="1"/>
</dbReference>
<feature type="domain" description="AB hydrolase-1" evidence="1">
    <location>
        <begin position="27"/>
        <end position="247"/>
    </location>
</feature>
<dbReference type="InterPro" id="IPR029058">
    <property type="entry name" value="AB_hydrolase_fold"/>
</dbReference>
<dbReference type="Gene3D" id="3.40.50.1820">
    <property type="entry name" value="alpha/beta hydrolase"/>
    <property type="match status" value="1"/>
</dbReference>
<dbReference type="GO" id="GO:0016787">
    <property type="term" value="F:hydrolase activity"/>
    <property type="evidence" value="ECO:0007669"/>
    <property type="project" value="UniProtKB-KW"/>
</dbReference>
<dbReference type="PANTHER" id="PTHR43798">
    <property type="entry name" value="MONOACYLGLYCEROL LIPASE"/>
    <property type="match status" value="1"/>
</dbReference>
<keyword evidence="2" id="KW-0378">Hydrolase</keyword>
<dbReference type="Pfam" id="PF00561">
    <property type="entry name" value="Abhydrolase_1"/>
    <property type="match status" value="1"/>
</dbReference>
<sequence>MPLPVRNSRIKLSQGLLFWREVGQGSPIVFLHGSGKDSSQWLPVMQQLSRQSQCFAPDLWGFGESEAIDIHYSITLHVESLEEYLDSLNLSKIYLVGHSLGAWVAASYALKHLERVSGLVLLSPEGVLTDDWQKNWQQQYWQQQRKAIASWLWRSLSKLVNQLPWDLPLQRWLQKLALNQATDPTTKLIFQRRRAEIEAEFLQDRLNSLKTPVLVLCGDRDKPQTLEISRAYASLCPQAELKIIPEADGSLAETLPDRVAEAIQQFLPA</sequence>
<dbReference type="EMBL" id="CP159837">
    <property type="protein sequence ID" value="XCM35620.1"/>
    <property type="molecule type" value="Genomic_DNA"/>
</dbReference>
<dbReference type="InterPro" id="IPR050266">
    <property type="entry name" value="AB_hydrolase_sf"/>
</dbReference>
<dbReference type="RefSeq" id="WP_054465426.1">
    <property type="nucleotide sequence ID" value="NZ_CP159837.1"/>
</dbReference>
<evidence type="ECO:0000259" key="1">
    <source>
        <dbReference type="Pfam" id="PF00561"/>
    </source>
</evidence>
<proteinExistence type="predicted"/>